<dbReference type="Pfam" id="PF13731">
    <property type="entry name" value="WxL"/>
    <property type="match status" value="1"/>
</dbReference>
<dbReference type="EMBL" id="NGJY01000002">
    <property type="protein sequence ID" value="RSU02982.1"/>
    <property type="molecule type" value="Genomic_DNA"/>
</dbReference>
<gene>
    <name evidence="4" type="ORF">CBF31_04450</name>
</gene>
<dbReference type="AlphaFoldDB" id="A0A430A7A1"/>
<name>A0A430A7A1_9ENTE</name>
<feature type="region of interest" description="Disordered" evidence="1">
    <location>
        <begin position="26"/>
        <end position="78"/>
    </location>
</feature>
<feature type="domain" description="WxL" evidence="3">
    <location>
        <begin position="28"/>
        <end position="253"/>
    </location>
</feature>
<feature type="signal peptide" evidence="2">
    <location>
        <begin position="1"/>
        <end position="25"/>
    </location>
</feature>
<accession>A0A430A7A1</accession>
<feature type="compositionally biased region" description="Acidic residues" evidence="1">
    <location>
        <begin position="56"/>
        <end position="70"/>
    </location>
</feature>
<keyword evidence="5" id="KW-1185">Reference proteome</keyword>
<evidence type="ECO:0000313" key="4">
    <source>
        <dbReference type="EMBL" id="RSU02982.1"/>
    </source>
</evidence>
<dbReference type="InterPro" id="IPR027994">
    <property type="entry name" value="WxL_dom"/>
</dbReference>
<evidence type="ECO:0000256" key="1">
    <source>
        <dbReference type="SAM" id="MobiDB-lite"/>
    </source>
</evidence>
<dbReference type="OrthoDB" id="2180349at2"/>
<protein>
    <recommendedName>
        <fullName evidence="3">WxL domain-containing protein</fullName>
    </recommendedName>
</protein>
<feature type="chain" id="PRO_5019498753" description="WxL domain-containing protein" evidence="2">
    <location>
        <begin position="26"/>
        <end position="260"/>
    </location>
</feature>
<proteinExistence type="predicted"/>
<dbReference type="RefSeq" id="WP_126831193.1">
    <property type="nucleotide sequence ID" value="NZ_CBCRYB010000004.1"/>
</dbReference>
<sequence>MKNTMKLMTVVLISTSVLGAATSFAAGETSKATTEGKVQFTNEDNNEVEPPVNPETDPEGEVVEPGEEPGGEQGTAGPLQINWVSNFDFDINKVSMVDKFYDAKLTNDKKTKKPLANFVQLTDKRGTGEGWSLSVTQKGEFTSEKNILDGARIHLKNGNITSNLGEETFPSMDLKETPAEGAEEISGQGTLVPDQKLPLMTATEKKGMGRYSLYFGKTTDGSAESSVQLEVPGNIVKYADVAYTTALEWNLESAKPNIEE</sequence>
<evidence type="ECO:0000256" key="2">
    <source>
        <dbReference type="SAM" id="SignalP"/>
    </source>
</evidence>
<comment type="caution">
    <text evidence="4">The sequence shown here is derived from an EMBL/GenBank/DDBJ whole genome shotgun (WGS) entry which is preliminary data.</text>
</comment>
<evidence type="ECO:0000259" key="3">
    <source>
        <dbReference type="Pfam" id="PF13731"/>
    </source>
</evidence>
<evidence type="ECO:0000313" key="5">
    <source>
        <dbReference type="Proteomes" id="UP000287101"/>
    </source>
</evidence>
<dbReference type="Proteomes" id="UP000287101">
    <property type="component" value="Unassembled WGS sequence"/>
</dbReference>
<keyword evidence="2" id="KW-0732">Signal</keyword>
<organism evidence="4 5">
    <name type="scientific">Vagococcus fessus</name>
    <dbReference type="NCBI Taxonomy" id="120370"/>
    <lineage>
        <taxon>Bacteria</taxon>
        <taxon>Bacillati</taxon>
        <taxon>Bacillota</taxon>
        <taxon>Bacilli</taxon>
        <taxon>Lactobacillales</taxon>
        <taxon>Enterococcaceae</taxon>
        <taxon>Vagococcus</taxon>
    </lineage>
</organism>
<reference evidence="4 5" key="1">
    <citation type="submission" date="2017-05" db="EMBL/GenBank/DDBJ databases">
        <title>Vagococcus spp. assemblies.</title>
        <authorList>
            <person name="Gulvik C.A."/>
        </authorList>
    </citation>
    <scope>NUCLEOTIDE SEQUENCE [LARGE SCALE GENOMIC DNA]</scope>
    <source>
        <strain evidence="4 5">CCUG 41755</strain>
    </source>
</reference>